<dbReference type="AlphaFoldDB" id="A0A327ZR02"/>
<gene>
    <name evidence="4" type="ORF">B0I29_101578</name>
</gene>
<keyword evidence="2" id="KW-0560">Oxidoreductase</keyword>
<evidence type="ECO:0000256" key="2">
    <source>
        <dbReference type="ARBA" id="ARBA00023002"/>
    </source>
</evidence>
<dbReference type="RefSeq" id="WP_111647199.1">
    <property type="nucleotide sequence ID" value="NZ_JACHWI010000001.1"/>
</dbReference>
<dbReference type="SMART" id="SM00903">
    <property type="entry name" value="Flavin_Reduct"/>
    <property type="match status" value="1"/>
</dbReference>
<sequence>MTLSVSVEPGRFRRVFGHFCTGVTVMTTTDDEGPAGFACQAFAPLSLDPPLVLFCVRSASQTGSRILTAGFFAVNVLADDQRDLSRLFGSPGADRFAPGSWTPSPSGAPILKDALTWADCRIEAVHPGGDHVIVVGRVTALGQCRDTAPLVFHRGRYTATMAISPHEPPEVVDTLLSWPRHNDWI</sequence>
<name>A0A327ZR02_9ACTN</name>
<dbReference type="InterPro" id="IPR050268">
    <property type="entry name" value="NADH-dep_flavin_reductase"/>
</dbReference>
<dbReference type="GO" id="GO:0004497">
    <property type="term" value="F:monooxygenase activity"/>
    <property type="evidence" value="ECO:0007669"/>
    <property type="project" value="UniProtKB-KW"/>
</dbReference>
<evidence type="ECO:0000256" key="1">
    <source>
        <dbReference type="ARBA" id="ARBA00008898"/>
    </source>
</evidence>
<dbReference type="GO" id="GO:0010181">
    <property type="term" value="F:FMN binding"/>
    <property type="evidence" value="ECO:0007669"/>
    <property type="project" value="InterPro"/>
</dbReference>
<dbReference type="NCBIfam" id="NF045630">
    <property type="entry name" value="monooxsub_HsaB"/>
    <property type="match status" value="1"/>
</dbReference>
<comment type="similarity">
    <text evidence="1">Belongs to the non-flavoprotein flavin reductase family.</text>
</comment>
<keyword evidence="4" id="KW-0503">Monooxygenase</keyword>
<evidence type="ECO:0000259" key="3">
    <source>
        <dbReference type="SMART" id="SM00903"/>
    </source>
</evidence>
<dbReference type="Gene3D" id="2.30.110.10">
    <property type="entry name" value="Electron Transport, Fmn-binding Protein, Chain A"/>
    <property type="match status" value="1"/>
</dbReference>
<dbReference type="Pfam" id="PF01613">
    <property type="entry name" value="Flavin_Reduct"/>
    <property type="match status" value="1"/>
</dbReference>
<dbReference type="InterPro" id="IPR002563">
    <property type="entry name" value="Flavin_Rdtase-like_dom"/>
</dbReference>
<dbReference type="PANTHER" id="PTHR30466">
    <property type="entry name" value="FLAVIN REDUCTASE"/>
    <property type="match status" value="1"/>
</dbReference>
<dbReference type="SUPFAM" id="SSF50475">
    <property type="entry name" value="FMN-binding split barrel"/>
    <property type="match status" value="1"/>
</dbReference>
<dbReference type="GO" id="GO:0042602">
    <property type="term" value="F:riboflavin reductase (NADPH) activity"/>
    <property type="evidence" value="ECO:0007669"/>
    <property type="project" value="TreeGrafter"/>
</dbReference>
<dbReference type="InterPro" id="IPR012349">
    <property type="entry name" value="Split_barrel_FMN-bd"/>
</dbReference>
<feature type="domain" description="Flavin reductase like" evidence="3">
    <location>
        <begin position="16"/>
        <end position="159"/>
    </location>
</feature>
<dbReference type="InterPro" id="IPR054682">
    <property type="entry name" value="HsaB"/>
</dbReference>
<protein>
    <submittedName>
        <fullName evidence="4">3-hydroxy-9,10-secoandrosta-1,3,5(10)-triene-9, 17-dione monooxygenase reductase component</fullName>
    </submittedName>
</protein>
<keyword evidence="5" id="KW-1185">Reference proteome</keyword>
<dbReference type="PANTHER" id="PTHR30466:SF11">
    <property type="entry name" value="FLAVIN-DEPENDENT MONOOXYGENASE, REDUCTASE SUBUNIT HSAB"/>
    <property type="match status" value="1"/>
</dbReference>
<proteinExistence type="inferred from homology"/>
<organism evidence="4 5">
    <name type="scientific">Actinoplanes lutulentus</name>
    <dbReference type="NCBI Taxonomy" id="1287878"/>
    <lineage>
        <taxon>Bacteria</taxon>
        <taxon>Bacillati</taxon>
        <taxon>Actinomycetota</taxon>
        <taxon>Actinomycetes</taxon>
        <taxon>Micromonosporales</taxon>
        <taxon>Micromonosporaceae</taxon>
        <taxon>Actinoplanes</taxon>
    </lineage>
</organism>
<dbReference type="OrthoDB" id="9792858at2"/>
<evidence type="ECO:0000313" key="5">
    <source>
        <dbReference type="Proteomes" id="UP000249341"/>
    </source>
</evidence>
<dbReference type="EMBL" id="QLMJ01000001">
    <property type="protein sequence ID" value="RAK43448.1"/>
    <property type="molecule type" value="Genomic_DNA"/>
</dbReference>
<evidence type="ECO:0000313" key="4">
    <source>
        <dbReference type="EMBL" id="RAK43448.1"/>
    </source>
</evidence>
<reference evidence="4 5" key="1">
    <citation type="submission" date="2018-06" db="EMBL/GenBank/DDBJ databases">
        <title>Genomic Encyclopedia of Type Strains, Phase III (KMG-III): the genomes of soil and plant-associated and newly described type strains.</title>
        <authorList>
            <person name="Whitman W."/>
        </authorList>
    </citation>
    <scope>NUCLEOTIDE SEQUENCE [LARGE SCALE GENOMIC DNA]</scope>
    <source>
        <strain evidence="4 5">CGMCC 4.7090</strain>
    </source>
</reference>
<comment type="caution">
    <text evidence="4">The sequence shown here is derived from an EMBL/GenBank/DDBJ whole genome shotgun (WGS) entry which is preliminary data.</text>
</comment>
<dbReference type="Proteomes" id="UP000249341">
    <property type="component" value="Unassembled WGS sequence"/>
</dbReference>
<accession>A0A327ZR02</accession>